<organism evidence="2 3">
    <name type="scientific">Phaseolus coccineus</name>
    <name type="common">Scarlet runner bean</name>
    <name type="synonym">Phaseolus multiflorus</name>
    <dbReference type="NCBI Taxonomy" id="3886"/>
    <lineage>
        <taxon>Eukaryota</taxon>
        <taxon>Viridiplantae</taxon>
        <taxon>Streptophyta</taxon>
        <taxon>Embryophyta</taxon>
        <taxon>Tracheophyta</taxon>
        <taxon>Spermatophyta</taxon>
        <taxon>Magnoliopsida</taxon>
        <taxon>eudicotyledons</taxon>
        <taxon>Gunneridae</taxon>
        <taxon>Pentapetalae</taxon>
        <taxon>rosids</taxon>
        <taxon>fabids</taxon>
        <taxon>Fabales</taxon>
        <taxon>Fabaceae</taxon>
        <taxon>Papilionoideae</taxon>
        <taxon>50 kb inversion clade</taxon>
        <taxon>NPAAA clade</taxon>
        <taxon>indigoferoid/millettioid clade</taxon>
        <taxon>Phaseoleae</taxon>
        <taxon>Phaseolus</taxon>
    </lineage>
</organism>
<protein>
    <submittedName>
        <fullName evidence="2">Uncharacterized protein</fullName>
    </submittedName>
</protein>
<evidence type="ECO:0000256" key="1">
    <source>
        <dbReference type="SAM" id="MobiDB-lite"/>
    </source>
</evidence>
<accession>A0AAN9RN85</accession>
<evidence type="ECO:0000313" key="3">
    <source>
        <dbReference type="Proteomes" id="UP001374584"/>
    </source>
</evidence>
<dbReference type="PANTHER" id="PTHR34665">
    <property type="entry name" value="DUF3741 DOMAIN-CONTAINING PROTEIN"/>
    <property type="match status" value="1"/>
</dbReference>
<feature type="compositionally biased region" description="Basic residues" evidence="1">
    <location>
        <begin position="130"/>
        <end position="139"/>
    </location>
</feature>
<evidence type="ECO:0000313" key="2">
    <source>
        <dbReference type="EMBL" id="KAK7372318.1"/>
    </source>
</evidence>
<comment type="caution">
    <text evidence="2">The sequence shown here is derived from an EMBL/GenBank/DDBJ whole genome shotgun (WGS) entry which is preliminary data.</text>
</comment>
<name>A0AAN9RN85_PHACN</name>
<proteinExistence type="predicted"/>
<sequence>MASKFSFLTLLMERRKPPKNNTTTNPNTNTNDLTFVKAAAWAWYQHNSGSKGKTITEFHAAVTRHHPRPSRYKLEAMRTATEAGEGSSNIHAKKLSLLDEYEVQSISRQLHSLVEDSNDKPFNGADSSAHRRTQKKKKVRKGFWLRHGAVCGGEKDVVDPSAVGVSHRGLPAKQVLAVNKVKRLPMENGAF</sequence>
<dbReference type="PANTHER" id="PTHR34665:SF5">
    <property type="match status" value="1"/>
</dbReference>
<dbReference type="Proteomes" id="UP001374584">
    <property type="component" value="Unassembled WGS sequence"/>
</dbReference>
<dbReference type="AlphaFoldDB" id="A0AAN9RN85"/>
<feature type="region of interest" description="Disordered" evidence="1">
    <location>
        <begin position="117"/>
        <end position="139"/>
    </location>
</feature>
<reference evidence="2 3" key="1">
    <citation type="submission" date="2024-01" db="EMBL/GenBank/DDBJ databases">
        <title>The genomes of 5 underutilized Papilionoideae crops provide insights into root nodulation and disease resistanc.</title>
        <authorList>
            <person name="Jiang F."/>
        </authorList>
    </citation>
    <scope>NUCLEOTIDE SEQUENCE [LARGE SCALE GENOMIC DNA]</scope>
    <source>
        <strain evidence="2">JINMINGXINNONG_FW02</strain>
        <tissue evidence="2">Leaves</tissue>
    </source>
</reference>
<keyword evidence="3" id="KW-1185">Reference proteome</keyword>
<gene>
    <name evidence="2" type="ORF">VNO80_05694</name>
</gene>
<dbReference type="EMBL" id="JAYMYR010000003">
    <property type="protein sequence ID" value="KAK7372318.1"/>
    <property type="molecule type" value="Genomic_DNA"/>
</dbReference>